<dbReference type="FunFam" id="3.30.160.60:FF:000458">
    <property type="entry name" value="pH-response transcription factor pacC/RIM101"/>
    <property type="match status" value="1"/>
</dbReference>
<evidence type="ECO:0000313" key="13">
    <source>
        <dbReference type="Proteomes" id="UP000319160"/>
    </source>
</evidence>
<dbReference type="PROSITE" id="PS00028">
    <property type="entry name" value="ZINC_FINGER_C2H2_1"/>
    <property type="match status" value="2"/>
</dbReference>
<evidence type="ECO:0000256" key="4">
    <source>
        <dbReference type="ARBA" id="ARBA00022737"/>
    </source>
</evidence>
<protein>
    <recommendedName>
        <fullName evidence="11">C2H2-type domain-containing protein</fullName>
    </recommendedName>
</protein>
<feature type="domain" description="C2H2-type" evidence="11">
    <location>
        <begin position="256"/>
        <end position="285"/>
    </location>
</feature>
<dbReference type="Pfam" id="PF21816">
    <property type="entry name" value="Zap1_zf1"/>
    <property type="match status" value="1"/>
</dbReference>
<evidence type="ECO:0000256" key="2">
    <source>
        <dbReference type="ARBA" id="ARBA00022491"/>
    </source>
</evidence>
<feature type="domain" description="C2H2-type" evidence="11">
    <location>
        <begin position="286"/>
        <end position="313"/>
    </location>
</feature>
<accession>A0A553I2U3</accession>
<dbReference type="Pfam" id="PF00096">
    <property type="entry name" value="zf-C2H2"/>
    <property type="match status" value="1"/>
</dbReference>
<feature type="domain" description="C2H2-type" evidence="11">
    <location>
        <begin position="220"/>
        <end position="250"/>
    </location>
</feature>
<feature type="region of interest" description="Disordered" evidence="10">
    <location>
        <begin position="707"/>
        <end position="737"/>
    </location>
</feature>
<feature type="compositionally biased region" description="Basic and acidic residues" evidence="10">
    <location>
        <begin position="666"/>
        <end position="677"/>
    </location>
</feature>
<dbReference type="GO" id="GO:0045944">
    <property type="term" value="P:positive regulation of transcription by RNA polymerase II"/>
    <property type="evidence" value="ECO:0007669"/>
    <property type="project" value="TreeGrafter"/>
</dbReference>
<dbReference type="STRING" id="2512241.A0A553I2U3"/>
<feature type="compositionally biased region" description="Low complexity" evidence="10">
    <location>
        <begin position="521"/>
        <end position="531"/>
    </location>
</feature>
<sequence length="737" mass="79788">MQDAKTAKKRAKKTKTNAKVGAVRDSAKEHPESQELSSVTKASAKPGRTGTSIETIGNCQDTPSACQELIFVLALLAALSLRRGEDLALGQGCYCLGGTPLKPVLDLLGPLHSAQSNSRLCYTPTATDPLPRVSACPSPRSSYHNQEQQERPIYINSCITGLGLDPRLKLLEERMSAAPESNPVPSGGDSSTSNDGTTPASSTSTAPTSQSSAPAQDDSLTCKWSNCSEKFTSAETLYEHICEKHVGRKSTNNLNLQCQWAQCRITTVKRDHITSHIRVHVPLKPHKCDFCGKSFKRPQDLKKHVKTHADDSVLVRSPDQHGGLNGTYRAPGKAPSSYYDHNGQMRTNSAAFGQPPHPAGHTSSYYQHHHAPPPSFGGTPMYYQPMGGRGDHMGYQAATGYDTRKRSYEAMHEFFNDTKRRQLDPTSYQQVSQRLVPLHGALPIHAHSMGAEYLPAPPVVSVDGHGAHAPYQHYALPPMPELRTKNDLLRMDEVLEQMQSTIYESSNSPYIPINMRHSHSPPHSAAQSQSAMGAHAYSAAHVASPLTAVSSTHSTGTPAATPPSSSVSYTSDHSPSASSARFSPSSRHSSTASALYPTLPAVTSGYPGQSATSTLGPSFDRDPSRRYSGSMLQRASAGPRPAVDRDGSRTPKAESAISAVSSPSAESERSSEAREREDEAYEIWLENVRTIEYLREYVNERLRRKEFEAGSPGSSSSMEADSPVRPPSQPAYPALPL</sequence>
<evidence type="ECO:0000256" key="10">
    <source>
        <dbReference type="SAM" id="MobiDB-lite"/>
    </source>
</evidence>
<dbReference type="OrthoDB" id="6155966at2759"/>
<dbReference type="Proteomes" id="UP000319160">
    <property type="component" value="Unassembled WGS sequence"/>
</dbReference>
<dbReference type="Gene3D" id="3.30.160.60">
    <property type="entry name" value="Classic Zinc Finger"/>
    <property type="match status" value="2"/>
</dbReference>
<organism evidence="12 13">
    <name type="scientific">Xylaria flabelliformis</name>
    <dbReference type="NCBI Taxonomy" id="2512241"/>
    <lineage>
        <taxon>Eukaryota</taxon>
        <taxon>Fungi</taxon>
        <taxon>Dikarya</taxon>
        <taxon>Ascomycota</taxon>
        <taxon>Pezizomycotina</taxon>
        <taxon>Sordariomycetes</taxon>
        <taxon>Xylariomycetidae</taxon>
        <taxon>Xylariales</taxon>
        <taxon>Xylariaceae</taxon>
        <taxon>Xylaria</taxon>
    </lineage>
</organism>
<keyword evidence="5 9" id="KW-0863">Zinc-finger</keyword>
<dbReference type="InterPro" id="IPR013087">
    <property type="entry name" value="Znf_C2H2_type"/>
</dbReference>
<dbReference type="AlphaFoldDB" id="A0A553I2U3"/>
<keyword evidence="3" id="KW-0479">Metal-binding</keyword>
<feature type="region of interest" description="Disordered" evidence="10">
    <location>
        <begin position="603"/>
        <end position="679"/>
    </location>
</feature>
<evidence type="ECO:0000256" key="9">
    <source>
        <dbReference type="PROSITE-ProRule" id="PRU00042"/>
    </source>
</evidence>
<gene>
    <name evidence="12" type="ORF">FHL15_004677</name>
</gene>
<dbReference type="FunFam" id="3.30.160.60:FF:001875">
    <property type="entry name" value="pH-response transcription factor pacC/RIM101"/>
    <property type="match status" value="1"/>
</dbReference>
<dbReference type="InterPro" id="IPR036236">
    <property type="entry name" value="Znf_C2H2_sf"/>
</dbReference>
<keyword evidence="6" id="KW-0862">Zinc</keyword>
<evidence type="ECO:0000256" key="5">
    <source>
        <dbReference type="ARBA" id="ARBA00022771"/>
    </source>
</evidence>
<proteinExistence type="inferred from homology"/>
<comment type="similarity">
    <text evidence="8">Belongs to the pacC/RIM101 family.</text>
</comment>
<feature type="compositionally biased region" description="Basic and acidic residues" evidence="10">
    <location>
        <begin position="642"/>
        <end position="652"/>
    </location>
</feature>
<comment type="subcellular location">
    <subcellularLocation>
        <location evidence="1">Nucleus</location>
    </subcellularLocation>
</comment>
<feature type="compositionally biased region" description="Basic residues" evidence="10">
    <location>
        <begin position="7"/>
        <end position="16"/>
    </location>
</feature>
<feature type="compositionally biased region" description="Pro residues" evidence="10">
    <location>
        <begin position="724"/>
        <end position="737"/>
    </location>
</feature>
<dbReference type="GO" id="GO:0008270">
    <property type="term" value="F:zinc ion binding"/>
    <property type="evidence" value="ECO:0007669"/>
    <property type="project" value="UniProtKB-KW"/>
</dbReference>
<keyword evidence="13" id="KW-1185">Reference proteome</keyword>
<evidence type="ECO:0000256" key="3">
    <source>
        <dbReference type="ARBA" id="ARBA00022723"/>
    </source>
</evidence>
<evidence type="ECO:0000259" key="11">
    <source>
        <dbReference type="PROSITE" id="PS50157"/>
    </source>
</evidence>
<evidence type="ECO:0000256" key="8">
    <source>
        <dbReference type="ARBA" id="ARBA00038089"/>
    </source>
</evidence>
<evidence type="ECO:0000256" key="6">
    <source>
        <dbReference type="ARBA" id="ARBA00022833"/>
    </source>
</evidence>
<feature type="compositionally biased region" description="Low complexity" evidence="10">
    <location>
        <begin position="186"/>
        <end position="216"/>
    </location>
</feature>
<feature type="region of interest" description="Disordered" evidence="10">
    <location>
        <begin position="511"/>
        <end position="591"/>
    </location>
</feature>
<dbReference type="InterPro" id="IPR050806">
    <property type="entry name" value="pacC/RIM101"/>
</dbReference>
<dbReference type="PROSITE" id="PS50157">
    <property type="entry name" value="ZINC_FINGER_C2H2_2"/>
    <property type="match status" value="3"/>
</dbReference>
<reference evidence="13" key="1">
    <citation type="submission" date="2019-06" db="EMBL/GenBank/DDBJ databases">
        <title>Draft genome sequence of the griseofulvin-producing fungus Xylaria cubensis strain G536.</title>
        <authorList>
            <person name="Mead M.E."/>
            <person name="Raja H.A."/>
            <person name="Steenwyk J.L."/>
            <person name="Knowles S.L."/>
            <person name="Oberlies N.H."/>
            <person name="Rokas A."/>
        </authorList>
    </citation>
    <scope>NUCLEOTIDE SEQUENCE [LARGE SCALE GENOMIC DNA]</scope>
    <source>
        <strain evidence="13">G536</strain>
    </source>
</reference>
<feature type="compositionally biased region" description="Low complexity" evidence="10">
    <location>
        <begin position="550"/>
        <end position="591"/>
    </location>
</feature>
<keyword evidence="7" id="KW-0539">Nucleus</keyword>
<evidence type="ECO:0000256" key="7">
    <source>
        <dbReference type="ARBA" id="ARBA00023242"/>
    </source>
</evidence>
<comment type="caution">
    <text evidence="12">The sequence shown here is derived from an EMBL/GenBank/DDBJ whole genome shotgun (WGS) entry which is preliminary data.</text>
</comment>
<keyword evidence="4" id="KW-0677">Repeat</keyword>
<keyword evidence="2" id="KW-0678">Repressor</keyword>
<evidence type="ECO:0000256" key="1">
    <source>
        <dbReference type="ARBA" id="ARBA00004123"/>
    </source>
</evidence>
<dbReference type="GO" id="GO:0005634">
    <property type="term" value="C:nucleus"/>
    <property type="evidence" value="ECO:0007669"/>
    <property type="project" value="UniProtKB-SubCell"/>
</dbReference>
<dbReference type="SUPFAM" id="SSF57667">
    <property type="entry name" value="beta-beta-alpha zinc fingers"/>
    <property type="match status" value="2"/>
</dbReference>
<feature type="compositionally biased region" description="Low complexity" evidence="10">
    <location>
        <begin position="653"/>
        <end position="665"/>
    </location>
</feature>
<name>A0A553I2U3_9PEZI</name>
<dbReference type="PANTHER" id="PTHR47257">
    <property type="entry name" value="PH-RESPONSE TRANSCRIPTION FACTOR PACC/RIM101"/>
    <property type="match status" value="1"/>
</dbReference>
<dbReference type="EMBL" id="VFLP01000022">
    <property type="protein sequence ID" value="TRX94522.1"/>
    <property type="molecule type" value="Genomic_DNA"/>
</dbReference>
<evidence type="ECO:0000313" key="12">
    <source>
        <dbReference type="EMBL" id="TRX94522.1"/>
    </source>
</evidence>
<dbReference type="SMART" id="SM00355">
    <property type="entry name" value="ZnF_C2H2"/>
    <property type="match status" value="3"/>
</dbReference>
<dbReference type="InterPro" id="IPR048420">
    <property type="entry name" value="Zap1-like_Znf1"/>
</dbReference>
<feature type="region of interest" description="Disordered" evidence="10">
    <location>
        <begin position="1"/>
        <end position="50"/>
    </location>
</feature>
<dbReference type="PANTHER" id="PTHR47257:SF1">
    <property type="entry name" value="PH-RESPONSE TRANSCRIPTION FACTOR PACC_RIM101"/>
    <property type="match status" value="1"/>
</dbReference>
<feature type="compositionally biased region" description="Polar residues" evidence="10">
    <location>
        <begin position="606"/>
        <end position="616"/>
    </location>
</feature>
<feature type="region of interest" description="Disordered" evidence="10">
    <location>
        <begin position="176"/>
        <end position="219"/>
    </location>
</feature>
<feature type="region of interest" description="Disordered" evidence="10">
    <location>
        <begin position="315"/>
        <end position="379"/>
    </location>
</feature>